<gene>
    <name evidence="1" type="ORF">C3942_20960</name>
</gene>
<dbReference type="EMBL" id="PSNW01000018">
    <property type="protein sequence ID" value="PPE71886.1"/>
    <property type="molecule type" value="Genomic_DNA"/>
</dbReference>
<keyword evidence="2" id="KW-1185">Reference proteome</keyword>
<accession>A0A2S5TAA7</accession>
<organism evidence="1 2">
    <name type="scientific">Solimonas fluminis</name>
    <dbReference type="NCBI Taxonomy" id="2086571"/>
    <lineage>
        <taxon>Bacteria</taxon>
        <taxon>Pseudomonadati</taxon>
        <taxon>Pseudomonadota</taxon>
        <taxon>Gammaproteobacteria</taxon>
        <taxon>Nevskiales</taxon>
        <taxon>Nevskiaceae</taxon>
        <taxon>Solimonas</taxon>
    </lineage>
</organism>
<dbReference type="Gene3D" id="3.30.2370.10">
    <property type="entry name" value="putative pyruvate dehydrogenase"/>
    <property type="match status" value="1"/>
</dbReference>
<protein>
    <submittedName>
        <fullName evidence="1">DUF5076 domain-containing protein</fullName>
    </submittedName>
</protein>
<evidence type="ECO:0000313" key="2">
    <source>
        <dbReference type="Proteomes" id="UP000238220"/>
    </source>
</evidence>
<dbReference type="AlphaFoldDB" id="A0A2S5TAA7"/>
<dbReference type="Proteomes" id="UP000238220">
    <property type="component" value="Unassembled WGS sequence"/>
</dbReference>
<name>A0A2S5TAA7_9GAMM</name>
<comment type="caution">
    <text evidence="1">The sequence shown here is derived from an EMBL/GenBank/DDBJ whole genome shotgun (WGS) entry which is preliminary data.</text>
</comment>
<proteinExistence type="predicted"/>
<reference evidence="1 2" key="1">
    <citation type="submission" date="2018-02" db="EMBL/GenBank/DDBJ databases">
        <title>Genome sequencing of Solimonas sp. HR-BB.</title>
        <authorList>
            <person name="Lee Y."/>
            <person name="Jeon C.O."/>
        </authorList>
    </citation>
    <scope>NUCLEOTIDE SEQUENCE [LARGE SCALE GENOMIC DNA]</scope>
    <source>
        <strain evidence="1 2">HR-BB</strain>
    </source>
</reference>
<dbReference type="InterPro" id="IPR031796">
    <property type="entry name" value="DUF5076"/>
</dbReference>
<dbReference type="Pfam" id="PF16826">
    <property type="entry name" value="DUF5076"/>
    <property type="match status" value="1"/>
</dbReference>
<dbReference type="RefSeq" id="WP_104232325.1">
    <property type="nucleotide sequence ID" value="NZ_PSNW01000018.1"/>
</dbReference>
<sequence>MSDKEIQLKQRPIPEAALRDEDAVEMLRVWIAERGLHCSMKVGMYRETMKVSEEKAWGTILADVARHVAKALESGYSTNVAESLQKIRDSFIQELGTPTSDAQGDFVRKH</sequence>
<dbReference type="OrthoDB" id="284440at2"/>
<evidence type="ECO:0000313" key="1">
    <source>
        <dbReference type="EMBL" id="PPE71886.1"/>
    </source>
</evidence>